<organism evidence="5 6">
    <name type="scientific">Micrococcus lylae</name>
    <dbReference type="NCBI Taxonomy" id="1273"/>
    <lineage>
        <taxon>Bacteria</taxon>
        <taxon>Bacillati</taxon>
        <taxon>Actinomycetota</taxon>
        <taxon>Actinomycetes</taxon>
        <taxon>Micrococcales</taxon>
        <taxon>Micrococcaceae</taxon>
        <taxon>Micrococcus</taxon>
    </lineage>
</organism>
<dbReference type="Proteomes" id="UP000297477">
    <property type="component" value="Unassembled WGS sequence"/>
</dbReference>
<dbReference type="InterPro" id="IPR019888">
    <property type="entry name" value="Tscrpt_reg_AsnC-like"/>
</dbReference>
<dbReference type="Gene3D" id="1.10.10.10">
    <property type="entry name" value="Winged helix-like DNA-binding domain superfamily/Winged helix DNA-binding domain"/>
    <property type="match status" value="1"/>
</dbReference>
<comment type="caution">
    <text evidence="5">The sequence shown here is derived from an EMBL/GenBank/DDBJ whole genome shotgun (WGS) entry which is preliminary data.</text>
</comment>
<dbReference type="InterPro" id="IPR011008">
    <property type="entry name" value="Dimeric_a/b-barrel"/>
</dbReference>
<name>A0ABY2K2V2_9MICC</name>
<keyword evidence="3" id="KW-0804">Transcription</keyword>
<reference evidence="5 6" key="1">
    <citation type="submission" date="2019-03" db="EMBL/GenBank/DDBJ databases">
        <title>Reclassification of Micrococcus aloeverae and Micrococcus yunnanensis as later heterotypic synonyms of Micrococcus luteus.</title>
        <authorList>
            <person name="Huang C.-H."/>
        </authorList>
    </citation>
    <scope>NUCLEOTIDE SEQUENCE [LARGE SCALE GENOMIC DNA]</scope>
    <source>
        <strain evidence="5 6">BCRC 12151</strain>
    </source>
</reference>
<dbReference type="EMBL" id="SPKT01000002">
    <property type="protein sequence ID" value="TFI01098.1"/>
    <property type="molecule type" value="Genomic_DNA"/>
</dbReference>
<evidence type="ECO:0000313" key="6">
    <source>
        <dbReference type="Proteomes" id="UP000297477"/>
    </source>
</evidence>
<keyword evidence="6" id="KW-1185">Reference proteome</keyword>
<dbReference type="Pfam" id="PF01037">
    <property type="entry name" value="AsnC_trans_reg"/>
    <property type="match status" value="1"/>
</dbReference>
<proteinExistence type="predicted"/>
<evidence type="ECO:0000256" key="3">
    <source>
        <dbReference type="ARBA" id="ARBA00023163"/>
    </source>
</evidence>
<evidence type="ECO:0000256" key="1">
    <source>
        <dbReference type="ARBA" id="ARBA00023015"/>
    </source>
</evidence>
<dbReference type="Pfam" id="PF13412">
    <property type="entry name" value="HTH_24"/>
    <property type="match status" value="1"/>
</dbReference>
<dbReference type="SUPFAM" id="SSF46785">
    <property type="entry name" value="Winged helix' DNA-binding domain"/>
    <property type="match status" value="1"/>
</dbReference>
<keyword evidence="2" id="KW-0238">DNA-binding</keyword>
<dbReference type="InterPro" id="IPR036390">
    <property type="entry name" value="WH_DNA-bd_sf"/>
</dbReference>
<evidence type="ECO:0000256" key="2">
    <source>
        <dbReference type="ARBA" id="ARBA00023125"/>
    </source>
</evidence>
<keyword evidence="1" id="KW-0805">Transcription regulation</keyword>
<dbReference type="PROSITE" id="PS50956">
    <property type="entry name" value="HTH_ASNC_2"/>
    <property type="match status" value="1"/>
</dbReference>
<feature type="domain" description="HTH asnC-type" evidence="4">
    <location>
        <begin position="30"/>
        <end position="91"/>
    </location>
</feature>
<protein>
    <submittedName>
        <fullName evidence="5">Lrp/AsnC family transcriptional regulator</fullName>
    </submittedName>
</protein>
<dbReference type="InterPro" id="IPR000485">
    <property type="entry name" value="AsnC-type_HTH_dom"/>
</dbReference>
<dbReference type="InterPro" id="IPR019887">
    <property type="entry name" value="Tscrpt_reg_AsnC/Lrp_C"/>
</dbReference>
<dbReference type="InterPro" id="IPR036388">
    <property type="entry name" value="WH-like_DNA-bd_sf"/>
</dbReference>
<gene>
    <name evidence="5" type="ORF">E4A49_01125</name>
</gene>
<dbReference type="PANTHER" id="PTHR30154:SF34">
    <property type="entry name" value="TRANSCRIPTIONAL REGULATOR AZLB"/>
    <property type="match status" value="1"/>
</dbReference>
<accession>A0ABY2K2V2</accession>
<dbReference type="Gene3D" id="3.30.70.920">
    <property type="match status" value="1"/>
</dbReference>
<dbReference type="SUPFAM" id="SSF54909">
    <property type="entry name" value="Dimeric alpha+beta barrel"/>
    <property type="match status" value="1"/>
</dbReference>
<dbReference type="PRINTS" id="PR00033">
    <property type="entry name" value="HTHASNC"/>
</dbReference>
<evidence type="ECO:0000313" key="5">
    <source>
        <dbReference type="EMBL" id="TFI01098.1"/>
    </source>
</evidence>
<dbReference type="SMART" id="SM00344">
    <property type="entry name" value="HTH_ASNC"/>
    <property type="match status" value="1"/>
</dbReference>
<evidence type="ECO:0000259" key="4">
    <source>
        <dbReference type="PROSITE" id="PS50956"/>
    </source>
</evidence>
<sequence length="181" mass="19646">MSSAALGRLIENQLSGLGGGFMGGQGAFLVDDVDRRVLMALREDPRGTVASLADTAGVSRPTFRQRLDRMWASGVITGQEPQLDLAAIGFTVQAWVDLEVVQGSIDELERHLRDNPAVVEAFSTTGEADVRCRIAARDTSHLQELLVGLAAVPVIRKTRSSVILRPLVLQQKVRTLDMLDL</sequence>
<dbReference type="PANTHER" id="PTHR30154">
    <property type="entry name" value="LEUCINE-RESPONSIVE REGULATORY PROTEIN"/>
    <property type="match status" value="1"/>
</dbReference>